<feature type="region of interest" description="Disordered" evidence="1">
    <location>
        <begin position="1"/>
        <end position="56"/>
    </location>
</feature>
<organism evidence="2">
    <name type="scientific">freshwater metagenome</name>
    <dbReference type="NCBI Taxonomy" id="449393"/>
    <lineage>
        <taxon>unclassified sequences</taxon>
        <taxon>metagenomes</taxon>
        <taxon>ecological metagenomes</taxon>
    </lineage>
</organism>
<evidence type="ECO:0000313" key="2">
    <source>
        <dbReference type="EMBL" id="CAB4964543.1"/>
    </source>
</evidence>
<proteinExistence type="predicted"/>
<gene>
    <name evidence="2" type="ORF">UFOPK3772_02523</name>
</gene>
<feature type="region of interest" description="Disordered" evidence="1">
    <location>
        <begin position="86"/>
        <end position="129"/>
    </location>
</feature>
<sequence>MVEDDNPLTGVEQPDERLGDPGTWRNRGGLGTARERKPGDVVQEDRIPAPGVGGVEPSLCGRLGRMSPNPSSIAADGADRAEEIVKGNSVPAGDDEDSLACSHRNSCHEGGSWSDGVTSMDGGLRGPPSYYSLLPITVRSI</sequence>
<dbReference type="EMBL" id="CAFBNE010000100">
    <property type="protein sequence ID" value="CAB4964543.1"/>
    <property type="molecule type" value="Genomic_DNA"/>
</dbReference>
<feature type="compositionally biased region" description="Basic and acidic residues" evidence="1">
    <location>
        <begin position="33"/>
        <end position="47"/>
    </location>
</feature>
<evidence type="ECO:0000256" key="1">
    <source>
        <dbReference type="SAM" id="MobiDB-lite"/>
    </source>
</evidence>
<protein>
    <submittedName>
        <fullName evidence="2">Unannotated protein</fullName>
    </submittedName>
</protein>
<accession>A0A6J7LCM2</accession>
<reference evidence="2" key="1">
    <citation type="submission" date="2020-05" db="EMBL/GenBank/DDBJ databases">
        <authorList>
            <person name="Chiriac C."/>
            <person name="Salcher M."/>
            <person name="Ghai R."/>
            <person name="Kavagutti S V."/>
        </authorList>
    </citation>
    <scope>NUCLEOTIDE SEQUENCE</scope>
</reference>
<name>A0A6J7LCM2_9ZZZZ</name>
<dbReference type="AlphaFoldDB" id="A0A6J7LCM2"/>